<comment type="caution">
    <text evidence="1">The sequence shown here is derived from an EMBL/GenBank/DDBJ whole genome shotgun (WGS) entry which is preliminary data.</text>
</comment>
<proteinExistence type="predicted"/>
<gene>
    <name evidence="1" type="ORF">S01H4_37626</name>
</gene>
<protein>
    <submittedName>
        <fullName evidence="1">Uncharacterized protein</fullName>
    </submittedName>
</protein>
<name>X1DZ90_9ZZZZ</name>
<organism evidence="1">
    <name type="scientific">marine sediment metagenome</name>
    <dbReference type="NCBI Taxonomy" id="412755"/>
    <lineage>
        <taxon>unclassified sequences</taxon>
        <taxon>metagenomes</taxon>
        <taxon>ecological metagenomes</taxon>
    </lineage>
</organism>
<sequence length="41" mass="4182">MLRGLAAGSNPAEPATDLGMGWINGRFVRVKNNGAAIAANV</sequence>
<dbReference type="AlphaFoldDB" id="X1DZ90"/>
<dbReference type="EMBL" id="BART01020233">
    <property type="protein sequence ID" value="GAH01723.1"/>
    <property type="molecule type" value="Genomic_DNA"/>
</dbReference>
<evidence type="ECO:0000313" key="1">
    <source>
        <dbReference type="EMBL" id="GAH01723.1"/>
    </source>
</evidence>
<reference evidence="1" key="1">
    <citation type="journal article" date="2014" name="Front. Microbiol.">
        <title>High frequency of phylogenetically diverse reductive dehalogenase-homologous genes in deep subseafloor sedimentary metagenomes.</title>
        <authorList>
            <person name="Kawai M."/>
            <person name="Futagami T."/>
            <person name="Toyoda A."/>
            <person name="Takaki Y."/>
            <person name="Nishi S."/>
            <person name="Hori S."/>
            <person name="Arai W."/>
            <person name="Tsubouchi T."/>
            <person name="Morono Y."/>
            <person name="Uchiyama I."/>
            <person name="Ito T."/>
            <person name="Fujiyama A."/>
            <person name="Inagaki F."/>
            <person name="Takami H."/>
        </authorList>
    </citation>
    <scope>NUCLEOTIDE SEQUENCE</scope>
    <source>
        <strain evidence="1">Expedition CK06-06</strain>
    </source>
</reference>
<accession>X1DZ90</accession>